<dbReference type="WBParaSite" id="GPLIN_001588300">
    <property type="protein sequence ID" value="GPLIN_001588300"/>
    <property type="gene ID" value="GPLIN_001588300"/>
</dbReference>
<protein>
    <submittedName>
        <fullName evidence="3">ZM domain-containing protein</fullName>
    </submittedName>
</protein>
<organism evidence="2 3">
    <name type="scientific">Globodera pallida</name>
    <name type="common">Potato cyst nematode worm</name>
    <name type="synonym">Heterodera pallida</name>
    <dbReference type="NCBI Taxonomy" id="36090"/>
    <lineage>
        <taxon>Eukaryota</taxon>
        <taxon>Metazoa</taxon>
        <taxon>Ecdysozoa</taxon>
        <taxon>Nematoda</taxon>
        <taxon>Chromadorea</taxon>
        <taxon>Rhabditida</taxon>
        <taxon>Tylenchina</taxon>
        <taxon>Tylenchomorpha</taxon>
        <taxon>Tylenchoidea</taxon>
        <taxon>Heteroderidae</taxon>
        <taxon>Heteroderinae</taxon>
        <taxon>Globodera</taxon>
    </lineage>
</organism>
<dbReference type="AlphaFoldDB" id="A0A183CSM5"/>
<reference evidence="2" key="1">
    <citation type="submission" date="2014-05" db="EMBL/GenBank/DDBJ databases">
        <title>The genome and life-stage specific transcriptomes of Globodera pallida elucidate key aspects of plant parasitism by a cyst nematode.</title>
        <authorList>
            <person name="Cotton J.A."/>
            <person name="Lilley C.J."/>
            <person name="Jones L.M."/>
            <person name="Kikuchi T."/>
            <person name="Reid A.J."/>
            <person name="Thorpe P."/>
            <person name="Tsai I.J."/>
            <person name="Beasley H."/>
            <person name="Blok V."/>
            <person name="Cock P.J.A."/>
            <person name="Van den Akker S.E."/>
            <person name="Holroyd N."/>
            <person name="Hunt M."/>
            <person name="Mantelin S."/>
            <person name="Naghra H."/>
            <person name="Pain A."/>
            <person name="Palomares-Rius J.E."/>
            <person name="Zarowiecki M."/>
            <person name="Berriman M."/>
            <person name="Jones J.T."/>
            <person name="Urwin P.E."/>
        </authorList>
    </citation>
    <scope>NUCLEOTIDE SEQUENCE [LARGE SCALE GENOMIC DNA]</scope>
    <source>
        <strain evidence="2">Lindley</strain>
    </source>
</reference>
<evidence type="ECO:0000313" key="2">
    <source>
        <dbReference type="Proteomes" id="UP000050741"/>
    </source>
</evidence>
<accession>A0A183CSM5</accession>
<evidence type="ECO:0000313" key="3">
    <source>
        <dbReference type="WBParaSite" id="GPLIN_001588300"/>
    </source>
</evidence>
<sequence length="73" mass="8597">MAHHQPKLEPREHRYSLRESNKVPLRYREYVVESEMAQQQQLHFQHQGTSQPTPTVAVDHHYAAPLVPSSVRR</sequence>
<evidence type="ECO:0000256" key="1">
    <source>
        <dbReference type="SAM" id="MobiDB-lite"/>
    </source>
</evidence>
<proteinExistence type="predicted"/>
<dbReference type="Proteomes" id="UP000050741">
    <property type="component" value="Unassembled WGS sequence"/>
</dbReference>
<keyword evidence="2" id="KW-1185">Reference proteome</keyword>
<feature type="region of interest" description="Disordered" evidence="1">
    <location>
        <begin position="1"/>
        <end position="20"/>
    </location>
</feature>
<name>A0A183CSM5_GLOPA</name>
<reference evidence="3" key="2">
    <citation type="submission" date="2016-06" db="UniProtKB">
        <authorList>
            <consortium name="WormBaseParasite"/>
        </authorList>
    </citation>
    <scope>IDENTIFICATION</scope>
</reference>